<accession>A0AAX4HM05</accession>
<sequence>MKPILTVIVLALSMPLFAQEEALLQDAITKPVLSLRCKELFKERAHKIKMQQRLNALLQRNQDLIKKSPKAKETLHARLKSSEVKVKNELYLTNLQIETMEENIVRSGCPGLSL</sequence>
<dbReference type="AlphaFoldDB" id="A0AAX4HM05"/>
<proteinExistence type="predicted"/>
<gene>
    <name evidence="2" type="ORF">SOO65_16170</name>
</gene>
<protein>
    <submittedName>
        <fullName evidence="2">Uncharacterized protein</fullName>
    </submittedName>
</protein>
<feature type="signal peptide" evidence="1">
    <location>
        <begin position="1"/>
        <end position="18"/>
    </location>
</feature>
<evidence type="ECO:0000313" key="2">
    <source>
        <dbReference type="EMBL" id="WPU64230.1"/>
    </source>
</evidence>
<dbReference type="KEGG" id="psti:SOO65_16170"/>
<reference evidence="2 3" key="1">
    <citation type="submission" date="2023-11" db="EMBL/GenBank/DDBJ databases">
        <title>Peredibacter starrii A3.12.</title>
        <authorList>
            <person name="Mitchell R.J."/>
        </authorList>
    </citation>
    <scope>NUCLEOTIDE SEQUENCE [LARGE SCALE GENOMIC DNA]</scope>
    <source>
        <strain evidence="2 3">A3.12</strain>
    </source>
</reference>
<evidence type="ECO:0000256" key="1">
    <source>
        <dbReference type="SAM" id="SignalP"/>
    </source>
</evidence>
<keyword evidence="1" id="KW-0732">Signal</keyword>
<name>A0AAX4HM05_9BACT</name>
<keyword evidence="3" id="KW-1185">Reference proteome</keyword>
<organism evidence="2 3">
    <name type="scientific">Peredibacter starrii</name>
    <dbReference type="NCBI Taxonomy" id="28202"/>
    <lineage>
        <taxon>Bacteria</taxon>
        <taxon>Pseudomonadati</taxon>
        <taxon>Bdellovibrionota</taxon>
        <taxon>Bacteriovoracia</taxon>
        <taxon>Bacteriovoracales</taxon>
        <taxon>Bacteriovoracaceae</taxon>
        <taxon>Peredibacter</taxon>
    </lineage>
</organism>
<dbReference type="EMBL" id="CP139487">
    <property type="protein sequence ID" value="WPU64230.1"/>
    <property type="molecule type" value="Genomic_DNA"/>
</dbReference>
<dbReference type="RefSeq" id="WP_321392628.1">
    <property type="nucleotide sequence ID" value="NZ_CP139487.1"/>
</dbReference>
<evidence type="ECO:0000313" key="3">
    <source>
        <dbReference type="Proteomes" id="UP001324634"/>
    </source>
</evidence>
<feature type="chain" id="PRO_5043634975" evidence="1">
    <location>
        <begin position="19"/>
        <end position="114"/>
    </location>
</feature>
<dbReference type="Proteomes" id="UP001324634">
    <property type="component" value="Chromosome"/>
</dbReference>